<feature type="transmembrane region" description="Helical" evidence="1">
    <location>
        <begin position="15"/>
        <end position="35"/>
    </location>
</feature>
<gene>
    <name evidence="2" type="ORF">QGM71_11440</name>
</gene>
<accession>A0ABU6KFZ4</accession>
<name>A0ABU6KFZ4_9BACI</name>
<dbReference type="EMBL" id="JARZFX010000004">
    <property type="protein sequence ID" value="MEC5424105.1"/>
    <property type="molecule type" value="Genomic_DNA"/>
</dbReference>
<organism evidence="2 3">
    <name type="scientific">Virgibacillus tibetensis</name>
    <dbReference type="NCBI Taxonomy" id="3042313"/>
    <lineage>
        <taxon>Bacteria</taxon>
        <taxon>Bacillati</taxon>
        <taxon>Bacillota</taxon>
        <taxon>Bacilli</taxon>
        <taxon>Bacillales</taxon>
        <taxon>Bacillaceae</taxon>
        <taxon>Virgibacillus</taxon>
    </lineage>
</organism>
<keyword evidence="1" id="KW-1133">Transmembrane helix</keyword>
<keyword evidence="3" id="KW-1185">Reference proteome</keyword>
<keyword evidence="1" id="KW-0812">Transmembrane</keyword>
<dbReference type="Proteomes" id="UP001335737">
    <property type="component" value="Unassembled WGS sequence"/>
</dbReference>
<protein>
    <submittedName>
        <fullName evidence="2">Uncharacterized protein</fullName>
    </submittedName>
</protein>
<evidence type="ECO:0000256" key="1">
    <source>
        <dbReference type="SAM" id="Phobius"/>
    </source>
</evidence>
<keyword evidence="1" id="KW-0472">Membrane</keyword>
<comment type="caution">
    <text evidence="2">The sequence shown here is derived from an EMBL/GenBank/DDBJ whole genome shotgun (WGS) entry which is preliminary data.</text>
</comment>
<sequence>MKKERLRDEEKDTNYFKYTSTFFTAISWLFPYSALSLTKSYTYKPDRVVVDQFLQDLKEFKEFYEEHPKKNDLTTERVQYILQSYDLPWINTKEPVKMAHQELDLILFEVEKARKVLIDF</sequence>
<proteinExistence type="predicted"/>
<dbReference type="RefSeq" id="WP_327607668.1">
    <property type="nucleotide sequence ID" value="NZ_JARZFX010000004.1"/>
</dbReference>
<reference evidence="2 3" key="1">
    <citation type="journal article" date="2024" name="Int. J. Syst. Evol. Microbiol.">
        <title>Virgibacillus tibetensis sp. nov., isolated from salt lake on the Tibetan Plateau of China.</title>
        <authorList>
            <person name="Phurbu D."/>
            <person name="Liu Z.-X."/>
            <person name="Wang R."/>
            <person name="Zheng Y.-Y."/>
            <person name="Liu H.-C."/>
            <person name="Zhou Y.-G."/>
            <person name="Yu Y.-J."/>
            <person name="Li A.-H."/>
        </authorList>
    </citation>
    <scope>NUCLEOTIDE SEQUENCE [LARGE SCALE GENOMIC DNA]</scope>
    <source>
        <strain evidence="2 3">C22-A2</strain>
    </source>
</reference>
<evidence type="ECO:0000313" key="3">
    <source>
        <dbReference type="Proteomes" id="UP001335737"/>
    </source>
</evidence>
<evidence type="ECO:0000313" key="2">
    <source>
        <dbReference type="EMBL" id="MEC5424105.1"/>
    </source>
</evidence>